<evidence type="ECO:0000256" key="12">
    <source>
        <dbReference type="ARBA" id="ARBA00023239"/>
    </source>
</evidence>
<evidence type="ECO:0000259" key="16">
    <source>
        <dbReference type="Pfam" id="PF02784"/>
    </source>
</evidence>
<keyword evidence="6" id="KW-0479">Metal-binding</keyword>
<dbReference type="CDD" id="cd06830">
    <property type="entry name" value="PLPDE_III_ADC"/>
    <property type="match status" value="1"/>
</dbReference>
<comment type="similarity">
    <text evidence="4">Belongs to the Orn/Lys/Arg decarboxylase class-II family. SpeA subfamily.</text>
</comment>
<evidence type="ECO:0000256" key="11">
    <source>
        <dbReference type="ARBA" id="ARBA00023115"/>
    </source>
</evidence>
<keyword evidence="10" id="KW-0745">Spermidine biosynthesis</keyword>
<proteinExistence type="inferred from homology"/>
<feature type="domain" description="Arginine decarboxylase helical bundle" evidence="17">
    <location>
        <begin position="374"/>
        <end position="448"/>
    </location>
</feature>
<dbReference type="PROSITE" id="PS00878">
    <property type="entry name" value="ODR_DC_2_1"/>
    <property type="match status" value="1"/>
</dbReference>
<dbReference type="PIRSF" id="PIRSF001336">
    <property type="entry name" value="Arg_decrbxlase"/>
    <property type="match status" value="1"/>
</dbReference>
<feature type="modified residue" description="N6-(pyridoxal phosphate)lysine" evidence="14">
    <location>
        <position position="104"/>
    </location>
</feature>
<keyword evidence="9 14" id="KW-0663">Pyridoxal phosphate</keyword>
<dbReference type="NCBIfam" id="NF003763">
    <property type="entry name" value="PRK05354.1"/>
    <property type="match status" value="1"/>
</dbReference>
<evidence type="ECO:0000256" key="10">
    <source>
        <dbReference type="ARBA" id="ARBA00023066"/>
    </source>
</evidence>
<keyword evidence="20" id="KW-1185">Reference proteome</keyword>
<evidence type="ECO:0000256" key="5">
    <source>
        <dbReference type="ARBA" id="ARBA00012426"/>
    </source>
</evidence>
<dbReference type="NCBIfam" id="TIGR01273">
    <property type="entry name" value="speA"/>
    <property type="match status" value="1"/>
</dbReference>
<dbReference type="RefSeq" id="WP_191617231.1">
    <property type="nucleotide sequence ID" value="NZ_JACYFG010000032.1"/>
</dbReference>
<keyword evidence="8" id="KW-0460">Magnesium</keyword>
<comment type="caution">
    <text evidence="19">The sequence shown here is derived from an EMBL/GenBank/DDBJ whole genome shotgun (WGS) entry which is preliminary data.</text>
</comment>
<dbReference type="EC" id="4.1.1.19" evidence="5 13"/>
<dbReference type="GO" id="GO:0046872">
    <property type="term" value="F:metal ion binding"/>
    <property type="evidence" value="ECO:0007669"/>
    <property type="project" value="UniProtKB-KW"/>
</dbReference>
<dbReference type="EMBL" id="JACYFG010000032">
    <property type="protein sequence ID" value="MBD5780115.1"/>
    <property type="molecule type" value="Genomic_DNA"/>
</dbReference>
<evidence type="ECO:0000313" key="19">
    <source>
        <dbReference type="EMBL" id="MBD5780115.1"/>
    </source>
</evidence>
<evidence type="ECO:0000256" key="4">
    <source>
        <dbReference type="ARBA" id="ARBA00008357"/>
    </source>
</evidence>
<dbReference type="InterPro" id="IPR002985">
    <property type="entry name" value="Arg_decrbxlase"/>
</dbReference>
<dbReference type="InterPro" id="IPR041128">
    <property type="entry name" value="Arg_decarbox_C"/>
</dbReference>
<evidence type="ECO:0000256" key="14">
    <source>
        <dbReference type="PIRSR" id="PIRSR001336-50"/>
    </source>
</evidence>
<dbReference type="Gene3D" id="3.20.20.10">
    <property type="entry name" value="Alanine racemase"/>
    <property type="match status" value="1"/>
</dbReference>
<evidence type="ECO:0000256" key="8">
    <source>
        <dbReference type="ARBA" id="ARBA00022842"/>
    </source>
</evidence>
<comment type="cofactor">
    <cofactor evidence="1 14">
        <name>pyridoxal 5'-phosphate</name>
        <dbReference type="ChEBI" id="CHEBI:597326"/>
    </cofactor>
</comment>
<dbReference type="PANTHER" id="PTHR43295:SF9">
    <property type="entry name" value="BIOSYNTHETIC ARGININE DECARBOXYLASE"/>
    <property type="match status" value="1"/>
</dbReference>
<dbReference type="Pfam" id="PF17810">
    <property type="entry name" value="Arg_decarb_HB"/>
    <property type="match status" value="1"/>
</dbReference>
<evidence type="ECO:0000313" key="20">
    <source>
        <dbReference type="Proteomes" id="UP000622317"/>
    </source>
</evidence>
<gene>
    <name evidence="19" type="primary">speA</name>
    <name evidence="19" type="ORF">IEN85_11490</name>
</gene>
<dbReference type="AlphaFoldDB" id="A0A927F927"/>
<evidence type="ECO:0000256" key="7">
    <source>
        <dbReference type="ARBA" id="ARBA00022793"/>
    </source>
</evidence>
<feature type="domain" description="Arginine decarboxylase C-terminal helical" evidence="18">
    <location>
        <begin position="584"/>
        <end position="637"/>
    </location>
</feature>
<dbReference type="PANTHER" id="PTHR43295">
    <property type="entry name" value="ARGININE DECARBOXYLASE"/>
    <property type="match status" value="1"/>
</dbReference>
<accession>A0A927F927</accession>
<dbReference type="Pfam" id="PF02784">
    <property type="entry name" value="Orn_Arg_deC_N"/>
    <property type="match status" value="1"/>
</dbReference>
<comment type="cofactor">
    <cofactor evidence="2">
        <name>Mg(2+)</name>
        <dbReference type="ChEBI" id="CHEBI:18420"/>
    </cofactor>
</comment>
<dbReference type="InterPro" id="IPR022653">
    <property type="entry name" value="De-COase2_pyr-phos_BS"/>
</dbReference>
<evidence type="ECO:0000256" key="15">
    <source>
        <dbReference type="PIRSR" id="PIRSR600183-50"/>
    </source>
</evidence>
<evidence type="ECO:0000256" key="9">
    <source>
        <dbReference type="ARBA" id="ARBA00022898"/>
    </source>
</evidence>
<dbReference type="PRINTS" id="PR01180">
    <property type="entry name" value="ARGDCRBXLASE"/>
</dbReference>
<dbReference type="InterPro" id="IPR029066">
    <property type="entry name" value="PLP-binding_barrel"/>
</dbReference>
<dbReference type="Pfam" id="PF17944">
    <property type="entry name" value="Arg_decarbox_C"/>
    <property type="match status" value="1"/>
</dbReference>
<evidence type="ECO:0000256" key="6">
    <source>
        <dbReference type="ARBA" id="ARBA00022723"/>
    </source>
</evidence>
<evidence type="ECO:0000259" key="18">
    <source>
        <dbReference type="Pfam" id="PF17944"/>
    </source>
</evidence>
<dbReference type="InterPro" id="IPR022644">
    <property type="entry name" value="De-COase2_N"/>
</dbReference>
<dbReference type="PROSITE" id="PS00879">
    <property type="entry name" value="ODR_DC_2_2"/>
    <property type="match status" value="1"/>
</dbReference>
<keyword evidence="7" id="KW-0210">Decarboxylase</keyword>
<dbReference type="GO" id="GO:0008792">
    <property type="term" value="F:arginine decarboxylase activity"/>
    <property type="evidence" value="ECO:0007669"/>
    <property type="project" value="UniProtKB-UniRule"/>
</dbReference>
<reference evidence="19" key="1">
    <citation type="submission" date="2020-09" db="EMBL/GenBank/DDBJ databases">
        <title>Pelagicoccus enzymogenes sp. nov. with an EPS production, isolated from marine sediment.</title>
        <authorList>
            <person name="Feng X."/>
        </authorList>
    </citation>
    <scope>NUCLEOTIDE SEQUENCE</scope>
    <source>
        <strain evidence="19">NFK12</strain>
    </source>
</reference>
<feature type="domain" description="Orn/DAP/Arg decarboxylase 2 N-terminal" evidence="16">
    <location>
        <begin position="90"/>
        <end position="346"/>
    </location>
</feature>
<sequence length="659" mass="75033">MSTSPKSRWTTSEAERLYGFNRWGTPYFSVDKEGFVCAHPDADERTVRIDDVIKEAASKGIKAPMVIRFQDLLRNRVQRLNKAFADSIAEENYPARYRGVFPIKVNQLREVIEEIRDAGEAHGYGLEAGSKPELLIAMAMHQDSQGLLICNGYKDEDYIRLALNYRKIGKEIILVAEQLSEVELIIKVSRELRVEPLVGLRAKLGTRGEGKWAMSTGDNAKFGLTSMEMLEAARMLEKADLKESLRLLHFHIGSQVPNIITLKNAVVEATRYYCQLKKMGFPMGSLDVGGGLGIDYDGSRSNYESSTNYSLEEYARDVVYNVKQICAKMKVPCPDLTTESGRAIVAPHSILITEVFERISKRESLLKVRKDEIKDQVVSDLHEMLYGRNKYGALEIYHDALQKKEEADSLFSHGYLDLVGRAQAESLFWQICDRLEKKVYKTRGYQPEELIGLSELLSDQYVCNFSVFQSLLDHWALDQLFPITPIARLNERPSVNAILVDITCDSDGKVSKFIDLEDEKQYLPLHPLKKGDPYFLGIFLVGAYQDIMGDNHNLFGRVNEVHVFLDEDEDDGFYIEDTIKGYRMKDVLEGVQYSAEGLCQNLKRQIDKATKEDIVRPRDGVSFMELYEQQLQTKTYLNITKKKKRRAIAKKSAAPKEDS</sequence>
<evidence type="ECO:0000256" key="1">
    <source>
        <dbReference type="ARBA" id="ARBA00001933"/>
    </source>
</evidence>
<evidence type="ECO:0000256" key="13">
    <source>
        <dbReference type="NCBIfam" id="TIGR01273"/>
    </source>
</evidence>
<comment type="function">
    <text evidence="3">Catalyzes the biosynthesis of agmatine from arginine.</text>
</comment>
<dbReference type="SUPFAM" id="SSF50621">
    <property type="entry name" value="Alanine racemase C-terminal domain-like"/>
    <property type="match status" value="1"/>
</dbReference>
<evidence type="ECO:0000256" key="3">
    <source>
        <dbReference type="ARBA" id="ARBA00002257"/>
    </source>
</evidence>
<feature type="active site" description="Proton donor" evidence="15">
    <location>
        <position position="504"/>
    </location>
</feature>
<dbReference type="PRINTS" id="PR01179">
    <property type="entry name" value="ODADCRBXLASE"/>
</dbReference>
<name>A0A927F927_9BACT</name>
<dbReference type="InterPro" id="IPR009006">
    <property type="entry name" value="Ala_racemase/Decarboxylase_C"/>
</dbReference>
<dbReference type="Gene3D" id="1.20.58.930">
    <property type="match status" value="1"/>
</dbReference>
<dbReference type="GO" id="GO:0006527">
    <property type="term" value="P:L-arginine catabolic process"/>
    <property type="evidence" value="ECO:0007669"/>
    <property type="project" value="InterPro"/>
</dbReference>
<keyword evidence="12 19" id="KW-0456">Lyase</keyword>
<evidence type="ECO:0000259" key="17">
    <source>
        <dbReference type="Pfam" id="PF17810"/>
    </source>
</evidence>
<dbReference type="Proteomes" id="UP000622317">
    <property type="component" value="Unassembled WGS sequence"/>
</dbReference>
<dbReference type="Gene3D" id="2.40.37.10">
    <property type="entry name" value="Lyase, Ornithine Decarboxylase, Chain A, domain 1"/>
    <property type="match status" value="1"/>
</dbReference>
<dbReference type="InterPro" id="IPR000183">
    <property type="entry name" value="Orn/DAP/Arg_de-COase"/>
</dbReference>
<dbReference type="InterPro" id="IPR022657">
    <property type="entry name" value="De-COase2_CS"/>
</dbReference>
<dbReference type="SUPFAM" id="SSF51419">
    <property type="entry name" value="PLP-binding barrel"/>
    <property type="match status" value="1"/>
</dbReference>
<dbReference type="GO" id="GO:0008295">
    <property type="term" value="P:spermidine biosynthetic process"/>
    <property type="evidence" value="ECO:0007669"/>
    <property type="project" value="UniProtKB-UniRule"/>
</dbReference>
<evidence type="ECO:0000256" key="2">
    <source>
        <dbReference type="ARBA" id="ARBA00001946"/>
    </source>
</evidence>
<dbReference type="InterPro" id="IPR040634">
    <property type="entry name" value="Arg_decarb_HB"/>
</dbReference>
<organism evidence="19 20">
    <name type="scientific">Pelagicoccus enzymogenes</name>
    <dbReference type="NCBI Taxonomy" id="2773457"/>
    <lineage>
        <taxon>Bacteria</taxon>
        <taxon>Pseudomonadati</taxon>
        <taxon>Verrucomicrobiota</taxon>
        <taxon>Opitutia</taxon>
        <taxon>Puniceicoccales</taxon>
        <taxon>Pelagicoccaceae</taxon>
        <taxon>Pelagicoccus</taxon>
    </lineage>
</organism>
<protein>
    <recommendedName>
        <fullName evidence="5 13">Arginine decarboxylase</fullName>
        <ecNumber evidence="5 13">4.1.1.19</ecNumber>
    </recommendedName>
</protein>
<keyword evidence="11" id="KW-0620">Polyamine biosynthesis</keyword>